<dbReference type="EMBL" id="JANBPT010001532">
    <property type="protein sequence ID" value="KAJ1906908.1"/>
    <property type="molecule type" value="Genomic_DNA"/>
</dbReference>
<feature type="region of interest" description="Disordered" evidence="1">
    <location>
        <begin position="87"/>
        <end position="142"/>
    </location>
</feature>
<reference evidence="2" key="1">
    <citation type="submission" date="2022-07" db="EMBL/GenBank/DDBJ databases">
        <title>Phylogenomic reconstructions and comparative analyses of Kickxellomycotina fungi.</title>
        <authorList>
            <person name="Reynolds N.K."/>
            <person name="Stajich J.E."/>
            <person name="Barry K."/>
            <person name="Grigoriev I.V."/>
            <person name="Crous P."/>
            <person name="Smith M.E."/>
        </authorList>
    </citation>
    <scope>NUCLEOTIDE SEQUENCE</scope>
    <source>
        <strain evidence="2">RSA 861</strain>
    </source>
</reference>
<dbReference type="Proteomes" id="UP001150569">
    <property type="component" value="Unassembled WGS sequence"/>
</dbReference>
<evidence type="ECO:0000313" key="3">
    <source>
        <dbReference type="Proteomes" id="UP001150569"/>
    </source>
</evidence>
<evidence type="ECO:0000256" key="1">
    <source>
        <dbReference type="SAM" id="MobiDB-lite"/>
    </source>
</evidence>
<organism evidence="2 3">
    <name type="scientific">Tieghemiomyces parasiticus</name>
    <dbReference type="NCBI Taxonomy" id="78921"/>
    <lineage>
        <taxon>Eukaryota</taxon>
        <taxon>Fungi</taxon>
        <taxon>Fungi incertae sedis</taxon>
        <taxon>Zoopagomycota</taxon>
        <taxon>Kickxellomycotina</taxon>
        <taxon>Dimargaritomycetes</taxon>
        <taxon>Dimargaritales</taxon>
        <taxon>Dimargaritaceae</taxon>
        <taxon>Tieghemiomyces</taxon>
    </lineage>
</organism>
<dbReference type="AlphaFoldDB" id="A0A9W7ZPI2"/>
<dbReference type="InterPro" id="IPR012489">
    <property type="entry name" value="NucleaseA_inhib-like"/>
</dbReference>
<dbReference type="OrthoDB" id="2329895at2759"/>
<proteinExistence type="predicted"/>
<accession>A0A9W7ZPI2</accession>
<keyword evidence="3" id="KW-1185">Reference proteome</keyword>
<dbReference type="SUPFAM" id="SSF82602">
    <property type="entry name" value="Nuclease A inhibitor (NuiA)"/>
    <property type="match status" value="1"/>
</dbReference>
<gene>
    <name evidence="2" type="ORF">IWQ60_011978</name>
</gene>
<name>A0A9W7ZPI2_9FUNG</name>
<sequence>MSYSVEACQKALTSATRDLYYISECDSAFDYFFIPADELISCNASTVELPRTAAGFASVMYNHEDHTNLRHVLIRCANADRVQICNPPSDDELLSETGDHNSSVNPNTGSGNVSSDNESAEGQSCDGSSCPNGDSKCGSGYKSCKRCCRPTEKVKDLHSDAPLDRNERPPRSEREAESCQGNTQRSAGRSSETGRQALRASSPCSSSSGTGIYPGCSVRNSGDEVKNNPIHHGSGHGSPSSSDDSLYESTPFKSRVQPLDDFFKPLLIEESSMGQHRQFKELKDRLYLMFTADFSPPPPQNSDPSTLSPAHVQRQADIMSKCCVYRIGQREVGIYVAGIIPHVGIAGLKTLAVET</sequence>
<protein>
    <submittedName>
        <fullName evidence="2">Uncharacterized protein</fullName>
    </submittedName>
</protein>
<feature type="compositionally biased region" description="Basic and acidic residues" evidence="1">
    <location>
        <begin position="156"/>
        <end position="177"/>
    </location>
</feature>
<feature type="compositionally biased region" description="Polar residues" evidence="1">
    <location>
        <begin position="100"/>
        <end position="132"/>
    </location>
</feature>
<dbReference type="Pfam" id="PF07924">
    <property type="entry name" value="NuiA"/>
    <property type="match status" value="1"/>
</dbReference>
<feature type="compositionally biased region" description="Polar residues" evidence="1">
    <location>
        <begin position="179"/>
        <end position="194"/>
    </location>
</feature>
<evidence type="ECO:0000313" key="2">
    <source>
        <dbReference type="EMBL" id="KAJ1906908.1"/>
    </source>
</evidence>
<dbReference type="InterPro" id="IPR036587">
    <property type="entry name" value="NucleaseA_inhib-like_sf"/>
</dbReference>
<comment type="caution">
    <text evidence="2">The sequence shown here is derived from an EMBL/GenBank/DDBJ whole genome shotgun (WGS) entry which is preliminary data.</text>
</comment>
<feature type="region of interest" description="Disordered" evidence="1">
    <location>
        <begin position="156"/>
        <end position="249"/>
    </location>
</feature>